<dbReference type="Pfam" id="PF13673">
    <property type="entry name" value="Acetyltransf_10"/>
    <property type="match status" value="1"/>
</dbReference>
<evidence type="ECO:0000259" key="1">
    <source>
        <dbReference type="PROSITE" id="PS51186"/>
    </source>
</evidence>
<dbReference type="EMBL" id="WNWM01000002">
    <property type="protein sequence ID" value="MUI14811.1"/>
    <property type="molecule type" value="Genomic_DNA"/>
</dbReference>
<keyword evidence="3" id="KW-1185">Reference proteome</keyword>
<dbReference type="OrthoDB" id="9789605at2"/>
<dbReference type="CDD" id="cd04301">
    <property type="entry name" value="NAT_SF"/>
    <property type="match status" value="1"/>
</dbReference>
<proteinExistence type="predicted"/>
<dbReference type="AlphaFoldDB" id="A0A6I3XMA2"/>
<dbReference type="Gene3D" id="3.40.630.30">
    <property type="match status" value="1"/>
</dbReference>
<evidence type="ECO:0000313" key="2">
    <source>
        <dbReference type="EMBL" id="MUI14811.1"/>
    </source>
</evidence>
<dbReference type="Proteomes" id="UP000431684">
    <property type="component" value="Unassembled WGS sequence"/>
</dbReference>
<sequence>MDNLTIRPATVADATAIGSLVLDLLPYLTVHPQGLGAEKFISNVGIDAQRRYLGQDNFRYHVALRGDELLGVVAVRDNTHLFHLFVREALHGQGLGQRLWQLARDEAIAKGNPGSFTVNAAGRAAGWYVRLGFVQVAERIEHDGIVDVPMRWESGAA</sequence>
<dbReference type="InterPro" id="IPR016181">
    <property type="entry name" value="Acyl_CoA_acyltransferase"/>
</dbReference>
<gene>
    <name evidence="2" type="ORF">GJV26_20425</name>
</gene>
<dbReference type="SUPFAM" id="SSF55729">
    <property type="entry name" value="Acyl-CoA N-acyltransferases (Nat)"/>
    <property type="match status" value="1"/>
</dbReference>
<dbReference type="PROSITE" id="PS51186">
    <property type="entry name" value="GNAT"/>
    <property type="match status" value="1"/>
</dbReference>
<keyword evidence="2" id="KW-0808">Transferase</keyword>
<comment type="caution">
    <text evidence="2">The sequence shown here is derived from an EMBL/GenBank/DDBJ whole genome shotgun (WGS) entry which is preliminary data.</text>
</comment>
<feature type="domain" description="N-acetyltransferase" evidence="1">
    <location>
        <begin position="4"/>
        <end position="155"/>
    </location>
</feature>
<dbReference type="RefSeq" id="WP_155710576.1">
    <property type="nucleotide sequence ID" value="NZ_BMWU01000089.1"/>
</dbReference>
<reference evidence="2 3" key="1">
    <citation type="submission" date="2019-11" db="EMBL/GenBank/DDBJ databases">
        <title>Draft Genome Sequences of Six Type Strains of the Genus Massilia.</title>
        <authorList>
            <person name="Miess H."/>
            <person name="Frediansyah A."/>
            <person name="Goeker M."/>
            <person name="Gross H."/>
        </authorList>
    </citation>
    <scope>NUCLEOTIDE SEQUENCE [LARGE SCALE GENOMIC DNA]</scope>
    <source>
        <strain evidence="2 3">DSM 17513</strain>
    </source>
</reference>
<dbReference type="GO" id="GO:0016747">
    <property type="term" value="F:acyltransferase activity, transferring groups other than amino-acyl groups"/>
    <property type="evidence" value="ECO:0007669"/>
    <property type="project" value="InterPro"/>
</dbReference>
<accession>A0A6I3XMA2</accession>
<dbReference type="InterPro" id="IPR000182">
    <property type="entry name" value="GNAT_dom"/>
</dbReference>
<protein>
    <submittedName>
        <fullName evidence="2">GNAT family N-acetyltransferase</fullName>
    </submittedName>
</protein>
<name>A0A6I3XMA2_9BURK</name>
<evidence type="ECO:0000313" key="3">
    <source>
        <dbReference type="Proteomes" id="UP000431684"/>
    </source>
</evidence>
<organism evidence="2 3">
    <name type="scientific">Pseudoduganella dura</name>
    <dbReference type="NCBI Taxonomy" id="321982"/>
    <lineage>
        <taxon>Bacteria</taxon>
        <taxon>Pseudomonadati</taxon>
        <taxon>Pseudomonadota</taxon>
        <taxon>Betaproteobacteria</taxon>
        <taxon>Burkholderiales</taxon>
        <taxon>Oxalobacteraceae</taxon>
        <taxon>Telluria group</taxon>
        <taxon>Pseudoduganella</taxon>
    </lineage>
</organism>